<dbReference type="EMBL" id="MU003509">
    <property type="protein sequence ID" value="KAF2470019.1"/>
    <property type="molecule type" value="Genomic_DNA"/>
</dbReference>
<protein>
    <submittedName>
        <fullName evidence="1">Uncharacterized protein</fullName>
    </submittedName>
</protein>
<evidence type="ECO:0000313" key="2">
    <source>
        <dbReference type="Proteomes" id="UP000799755"/>
    </source>
</evidence>
<dbReference type="Proteomes" id="UP000799755">
    <property type="component" value="Unassembled WGS sequence"/>
</dbReference>
<accession>A0ACB6QSN7</accession>
<sequence>MGDLVILPGKGSEEASVHAESGPRRQCWECVRRRLVCDYGKPSCKKCEKAGVDCPGYSEKKPLKWVAPGKVTSRTRRRKSPPRKKENPTKEQTHDIKLLEIAGKTCVESISAAMLRVDETSAIVHAIHYYNTQVFNDMMPVSKMAPNSPYLVFIPLEMVHYYSDCMRNIMVCIAIGHAIHRLPRPSNNCALTYAWSRLYHYRGLAIQELSQAIGNETKRTKLQTFGGIFMLMVAELRHLSSDWRHHFEGTMQLIQIRGGLRRFLDDAPTMKWCVLYFIIVAVLGNTTSPSSDQIPTSIRGFVELIAELYPEGFYPTVLCPPPLFLHIIAISHLRDEASTALFIDKSMQSAAEELLRQINTFSPEEYAATQDFGQEEWLLLSRIYQSAVALYCISSLQSLFVLPFTPQLRIARTAHKTSLFTLLKKAMASPVTKICMLWPLIVAGVEARDASLDVKLCIGHGLEEMSWQQGTTMPLYGLQVLKNFWDSGKTEWDECFHKPFAFVI</sequence>
<gene>
    <name evidence="1" type="ORF">BDR25DRAFT_262571</name>
</gene>
<reference evidence="1" key="1">
    <citation type="journal article" date="2020" name="Stud. Mycol.">
        <title>101 Dothideomycetes genomes: a test case for predicting lifestyles and emergence of pathogens.</title>
        <authorList>
            <person name="Haridas S."/>
            <person name="Albert R."/>
            <person name="Binder M."/>
            <person name="Bloem J."/>
            <person name="Labutti K."/>
            <person name="Salamov A."/>
            <person name="Andreopoulos B."/>
            <person name="Baker S."/>
            <person name="Barry K."/>
            <person name="Bills G."/>
            <person name="Bluhm B."/>
            <person name="Cannon C."/>
            <person name="Castanera R."/>
            <person name="Culley D."/>
            <person name="Daum C."/>
            <person name="Ezra D."/>
            <person name="Gonzalez J."/>
            <person name="Henrissat B."/>
            <person name="Kuo A."/>
            <person name="Liang C."/>
            <person name="Lipzen A."/>
            <person name="Lutzoni F."/>
            <person name="Magnuson J."/>
            <person name="Mondo S."/>
            <person name="Nolan M."/>
            <person name="Ohm R."/>
            <person name="Pangilinan J."/>
            <person name="Park H.-J."/>
            <person name="Ramirez L."/>
            <person name="Alfaro M."/>
            <person name="Sun H."/>
            <person name="Tritt A."/>
            <person name="Yoshinaga Y."/>
            <person name="Zwiers L.-H."/>
            <person name="Turgeon B."/>
            <person name="Goodwin S."/>
            <person name="Spatafora J."/>
            <person name="Crous P."/>
            <person name="Grigoriev I."/>
        </authorList>
    </citation>
    <scope>NUCLEOTIDE SEQUENCE</scope>
    <source>
        <strain evidence="1">ATCC 200398</strain>
    </source>
</reference>
<proteinExistence type="predicted"/>
<comment type="caution">
    <text evidence="1">The sequence shown here is derived from an EMBL/GenBank/DDBJ whole genome shotgun (WGS) entry which is preliminary data.</text>
</comment>
<name>A0ACB6QSN7_9PLEO</name>
<organism evidence="1 2">
    <name type="scientific">Lindgomyces ingoldianus</name>
    <dbReference type="NCBI Taxonomy" id="673940"/>
    <lineage>
        <taxon>Eukaryota</taxon>
        <taxon>Fungi</taxon>
        <taxon>Dikarya</taxon>
        <taxon>Ascomycota</taxon>
        <taxon>Pezizomycotina</taxon>
        <taxon>Dothideomycetes</taxon>
        <taxon>Pleosporomycetidae</taxon>
        <taxon>Pleosporales</taxon>
        <taxon>Lindgomycetaceae</taxon>
        <taxon>Lindgomyces</taxon>
    </lineage>
</organism>
<evidence type="ECO:0000313" key="1">
    <source>
        <dbReference type="EMBL" id="KAF2470019.1"/>
    </source>
</evidence>
<keyword evidence="2" id="KW-1185">Reference proteome</keyword>